<accession>A5AGR7</accession>
<dbReference type="EMBL" id="AM426443">
    <property type="protein sequence ID" value="CAN75654.1"/>
    <property type="molecule type" value="Genomic_DNA"/>
</dbReference>
<protein>
    <submittedName>
        <fullName evidence="1">Uncharacterized protein</fullName>
    </submittedName>
</protein>
<proteinExistence type="predicted"/>
<sequence>MRNIWPSEDNCSRLVRNSHNTLKFAQHLQLVRSLCEIRTTPSACAKIVRNSHNTFSLCEACAKLAQHLPNSHSPCVVRIFLCSADSTLDLFF</sequence>
<organism evidence="1">
    <name type="scientific">Vitis vinifera</name>
    <name type="common">Grape</name>
    <dbReference type="NCBI Taxonomy" id="29760"/>
    <lineage>
        <taxon>Eukaryota</taxon>
        <taxon>Viridiplantae</taxon>
        <taxon>Streptophyta</taxon>
        <taxon>Embryophyta</taxon>
        <taxon>Tracheophyta</taxon>
        <taxon>Spermatophyta</taxon>
        <taxon>Magnoliopsida</taxon>
        <taxon>eudicotyledons</taxon>
        <taxon>Gunneridae</taxon>
        <taxon>Pentapetalae</taxon>
        <taxon>rosids</taxon>
        <taxon>Vitales</taxon>
        <taxon>Vitaceae</taxon>
        <taxon>Viteae</taxon>
        <taxon>Vitis</taxon>
    </lineage>
</organism>
<evidence type="ECO:0000313" key="1">
    <source>
        <dbReference type="EMBL" id="CAN75654.1"/>
    </source>
</evidence>
<reference evidence="1" key="1">
    <citation type="journal article" date="2007" name="PLoS ONE">
        <title>The first genome sequence of an elite grapevine cultivar (Pinot noir Vitis vinifera L.): coping with a highly heterozygous genome.</title>
        <authorList>
            <person name="Velasco R."/>
            <person name="Zharkikh A."/>
            <person name="Troggio M."/>
            <person name="Cartwright D.A."/>
            <person name="Cestaro A."/>
            <person name="Pruss D."/>
            <person name="Pindo M."/>
            <person name="FitzGerald L.M."/>
            <person name="Vezzulli S."/>
            <person name="Reid J."/>
            <person name="Malacarne G."/>
            <person name="Iliev D."/>
            <person name="Coppola G."/>
            <person name="Wardell B."/>
            <person name="Micheletti D."/>
            <person name="Macalma T."/>
            <person name="Facci M."/>
            <person name="Mitchell J.T."/>
            <person name="Perazzolli M."/>
            <person name="Eldredge G."/>
            <person name="Gatto P."/>
            <person name="Oyzerski R."/>
            <person name="Moretto M."/>
            <person name="Gutin N."/>
            <person name="Stefanini M."/>
            <person name="Chen Y."/>
            <person name="Segala C."/>
            <person name="Davenport C."/>
            <person name="Dematte L."/>
            <person name="Mraz A."/>
            <person name="Battilana J."/>
            <person name="Stormo K."/>
            <person name="Costa F."/>
            <person name="Tao Q."/>
            <person name="Si-Ammour A."/>
            <person name="Harkins T."/>
            <person name="Lackey A."/>
            <person name="Perbost C."/>
            <person name="Taillon B."/>
            <person name="Stella A."/>
            <person name="Solovyev V."/>
            <person name="Fawcett J.A."/>
            <person name="Sterck L."/>
            <person name="Vandepoele K."/>
            <person name="Grando S.M."/>
            <person name="Toppo S."/>
            <person name="Moser C."/>
            <person name="Lanchbury J."/>
            <person name="Bogden R."/>
            <person name="Skolnick M."/>
            <person name="Sgaramella V."/>
            <person name="Bhatnagar S.K."/>
            <person name="Fontana P."/>
            <person name="Gutin A."/>
            <person name="Van de Peer Y."/>
            <person name="Salamini F."/>
            <person name="Viola R."/>
        </authorList>
    </citation>
    <scope>NUCLEOTIDE SEQUENCE</scope>
</reference>
<gene>
    <name evidence="1" type="ORF">VITISV_003909</name>
</gene>
<dbReference type="AlphaFoldDB" id="A5AGR7"/>
<name>A5AGR7_VITVI</name>